<evidence type="ECO:0000313" key="2">
    <source>
        <dbReference type="Proteomes" id="UP000001064"/>
    </source>
</evidence>
<reference evidence="2" key="1">
    <citation type="journal article" date="2011" name="Genome Biol.">
        <title>Comparative genomics of the social amoebae Dictyostelium discoideum and Dictyostelium purpureum.</title>
        <authorList>
            <consortium name="US DOE Joint Genome Institute (JGI-PGF)"/>
            <person name="Sucgang R."/>
            <person name="Kuo A."/>
            <person name="Tian X."/>
            <person name="Salerno W."/>
            <person name="Parikh A."/>
            <person name="Feasley C.L."/>
            <person name="Dalin E."/>
            <person name="Tu H."/>
            <person name="Huang E."/>
            <person name="Barry K."/>
            <person name="Lindquist E."/>
            <person name="Shapiro H."/>
            <person name="Bruce D."/>
            <person name="Schmutz J."/>
            <person name="Salamov A."/>
            <person name="Fey P."/>
            <person name="Gaudet P."/>
            <person name="Anjard C."/>
            <person name="Babu M.M."/>
            <person name="Basu S."/>
            <person name="Bushmanova Y."/>
            <person name="van der Wel H."/>
            <person name="Katoh-Kurasawa M."/>
            <person name="Dinh C."/>
            <person name="Coutinho P.M."/>
            <person name="Saito T."/>
            <person name="Elias M."/>
            <person name="Schaap P."/>
            <person name="Kay R.R."/>
            <person name="Henrissat B."/>
            <person name="Eichinger L."/>
            <person name="Rivero F."/>
            <person name="Putnam N.H."/>
            <person name="West C.M."/>
            <person name="Loomis W.F."/>
            <person name="Chisholm R.L."/>
            <person name="Shaulsky G."/>
            <person name="Strassmann J.E."/>
            <person name="Queller D.C."/>
            <person name="Kuspa A."/>
            <person name="Grigoriev I.V."/>
        </authorList>
    </citation>
    <scope>NUCLEOTIDE SEQUENCE [LARGE SCALE GENOMIC DNA]</scope>
    <source>
        <strain evidence="2">QSDP1</strain>
    </source>
</reference>
<dbReference type="Proteomes" id="UP000001064">
    <property type="component" value="Unassembled WGS sequence"/>
</dbReference>
<sequence length="86" mass="9978">MGVYFNPLIDLDKNRKITHSEAMSRARFLFESDLFGLNLATEFGRIIIIKIWSGEISSLMRVFPQEHNDKVAQLIWRGNQLVKVGR</sequence>
<keyword evidence="2" id="KW-1185">Reference proteome</keyword>
<dbReference type="AlphaFoldDB" id="F0ZLI1"/>
<dbReference type="GeneID" id="10501699"/>
<dbReference type="KEGG" id="dpp:DICPUDRAFT_152492"/>
<dbReference type="VEuPathDB" id="AmoebaDB:DICPUDRAFT_152492"/>
<protein>
    <submittedName>
        <fullName evidence="1">Uncharacterized protein</fullName>
    </submittedName>
</protein>
<organism evidence="1 2">
    <name type="scientific">Dictyostelium purpureum</name>
    <name type="common">Slime mold</name>
    <dbReference type="NCBI Taxonomy" id="5786"/>
    <lineage>
        <taxon>Eukaryota</taxon>
        <taxon>Amoebozoa</taxon>
        <taxon>Evosea</taxon>
        <taxon>Eumycetozoa</taxon>
        <taxon>Dictyostelia</taxon>
        <taxon>Dictyosteliales</taxon>
        <taxon>Dictyosteliaceae</taxon>
        <taxon>Dictyostelium</taxon>
    </lineage>
</organism>
<dbReference type="OrthoDB" id="5962029at2759"/>
<evidence type="ECO:0000313" key="1">
    <source>
        <dbReference type="EMBL" id="EGC35193.1"/>
    </source>
</evidence>
<dbReference type="EMBL" id="GL871068">
    <property type="protein sequence ID" value="EGC35193.1"/>
    <property type="molecule type" value="Genomic_DNA"/>
</dbReference>
<proteinExistence type="predicted"/>
<name>F0ZLI1_DICPU</name>
<gene>
    <name evidence="1" type="ORF">DICPUDRAFT_152492</name>
</gene>
<accession>F0ZLI1</accession>
<dbReference type="RefSeq" id="XP_003288281.1">
    <property type="nucleotide sequence ID" value="XM_003288233.1"/>
</dbReference>
<dbReference type="InParanoid" id="F0ZLI1"/>